<keyword evidence="4" id="KW-1185">Reference proteome</keyword>
<sequence>MSNDKILPFTGKDPIQEAIKQLPADAGALYSPALLKRLQQIRQQDPAQFARIRQQAKASKVLSMTEFDRLTAILETEDASSGSSLFKEVEPWPEVVDGAELLDELSHTLRRYVVADKETLNAAALWATFTWLVDVVSVCPIAHITAPEPRCGKSVLLTALGKLAYRPLQVSNIATAALYRSIELWSPTLLIDEIDAFLAAHEDARGILNAGFTRDSAVVIRCVGDDHMPTAFNVWGAKALCGIGDIAITLADRSIPLRMRRRTSGERAENLRRSDTRLWERLQSRLARFAQDNAEAIGQARPEIIQGLNDRANDCWEPLLAIAEQAGGHWPKLARNAAMVLHGLEGEAPSIGAELLADIKAIFNQKSTSKLFSVDLLAALVEDEEAPWAAWNRGQPMRLRQLADRLSGFGIKSKQLRIGLEGGRKGYEQSDFVEAWNRYLSSNTPSQSSTPLQANNHVAYSDFQRSTQCDPVEDKKSLQATNDRGCRVVEDKTPPLQKEAEKRASTEDNDGEYF</sequence>
<dbReference type="EMBL" id="VLKG01000014">
    <property type="protein sequence ID" value="TWH63998.1"/>
    <property type="molecule type" value="Genomic_DNA"/>
</dbReference>
<dbReference type="InterPro" id="IPR022081">
    <property type="entry name" value="DUF3631"/>
</dbReference>
<dbReference type="Pfam" id="PF12307">
    <property type="entry name" value="DUF3631"/>
    <property type="match status" value="1"/>
</dbReference>
<proteinExistence type="predicted"/>
<protein>
    <submittedName>
        <fullName evidence="3">Uncharacterized protein DUF3631</fullName>
    </submittedName>
</protein>
<feature type="domain" description="DUF3631" evidence="2">
    <location>
        <begin position="258"/>
        <end position="439"/>
    </location>
</feature>
<dbReference type="AlphaFoldDB" id="A0A562HZZ6"/>
<reference evidence="3 4" key="1">
    <citation type="submission" date="2019-07" db="EMBL/GenBank/DDBJ databases">
        <title>Genomic Encyclopedia of Type Strains, Phase I: the one thousand microbial genomes (KMG-I) project.</title>
        <authorList>
            <person name="Kyrpides N."/>
        </authorList>
    </citation>
    <scope>NUCLEOTIDE SEQUENCE [LARGE SCALE GENOMIC DNA]</scope>
    <source>
        <strain evidence="3 4">DSM 375</strain>
    </source>
</reference>
<feature type="region of interest" description="Disordered" evidence="1">
    <location>
        <begin position="470"/>
        <end position="514"/>
    </location>
</feature>
<evidence type="ECO:0000313" key="3">
    <source>
        <dbReference type="EMBL" id="TWH63998.1"/>
    </source>
</evidence>
<name>A0A562HZZ6_9GAMM</name>
<evidence type="ECO:0000313" key="4">
    <source>
        <dbReference type="Proteomes" id="UP000319627"/>
    </source>
</evidence>
<dbReference type="RefSeq" id="WP_144572984.1">
    <property type="nucleotide sequence ID" value="NZ_VLKG01000014.1"/>
</dbReference>
<evidence type="ECO:0000259" key="2">
    <source>
        <dbReference type="Pfam" id="PF12307"/>
    </source>
</evidence>
<feature type="compositionally biased region" description="Basic and acidic residues" evidence="1">
    <location>
        <begin position="484"/>
        <end position="506"/>
    </location>
</feature>
<dbReference type="Proteomes" id="UP000319627">
    <property type="component" value="Unassembled WGS sequence"/>
</dbReference>
<accession>A0A562HZZ6</accession>
<organism evidence="3 4">
    <name type="scientific">Azomonas agilis</name>
    <dbReference type="NCBI Taxonomy" id="116849"/>
    <lineage>
        <taxon>Bacteria</taxon>
        <taxon>Pseudomonadati</taxon>
        <taxon>Pseudomonadota</taxon>
        <taxon>Gammaproteobacteria</taxon>
        <taxon>Pseudomonadales</taxon>
        <taxon>Pseudomonadaceae</taxon>
        <taxon>Azomonas</taxon>
    </lineage>
</organism>
<evidence type="ECO:0000256" key="1">
    <source>
        <dbReference type="SAM" id="MobiDB-lite"/>
    </source>
</evidence>
<dbReference type="OrthoDB" id="5959484at2"/>
<comment type="caution">
    <text evidence="3">The sequence shown here is derived from an EMBL/GenBank/DDBJ whole genome shotgun (WGS) entry which is preliminary data.</text>
</comment>
<gene>
    <name evidence="3" type="ORF">LX59_02822</name>
</gene>